<name>A0ABV9HSB5_9MICO</name>
<reference evidence="2" key="1">
    <citation type="journal article" date="2019" name="Int. J. Syst. Evol. Microbiol.">
        <title>The Global Catalogue of Microorganisms (GCM) 10K type strain sequencing project: providing services to taxonomists for standard genome sequencing and annotation.</title>
        <authorList>
            <consortium name="The Broad Institute Genomics Platform"/>
            <consortium name="The Broad Institute Genome Sequencing Center for Infectious Disease"/>
            <person name="Wu L."/>
            <person name="Ma J."/>
        </authorList>
    </citation>
    <scope>NUCLEOTIDE SEQUENCE [LARGE SCALE GENOMIC DNA]</scope>
    <source>
        <strain evidence="2">CCUG 42722</strain>
    </source>
</reference>
<evidence type="ECO:0000313" key="1">
    <source>
        <dbReference type="EMBL" id="MFC4632116.1"/>
    </source>
</evidence>
<gene>
    <name evidence="1" type="ORF">ACFO6V_27995</name>
</gene>
<evidence type="ECO:0000313" key="2">
    <source>
        <dbReference type="Proteomes" id="UP001596011"/>
    </source>
</evidence>
<proteinExistence type="predicted"/>
<keyword evidence="2" id="KW-1185">Reference proteome</keyword>
<dbReference type="RefSeq" id="WP_377142440.1">
    <property type="nucleotide sequence ID" value="NZ_JBHSFI010000012.1"/>
</dbReference>
<dbReference type="Proteomes" id="UP001596011">
    <property type="component" value="Unassembled WGS sequence"/>
</dbReference>
<accession>A0ABV9HSB5</accession>
<sequence>MATLDIQPLVMLDVICNISLAPTGGDDFSKHLDAVTLTPTASAITWTGLGKNTFSATQTATWSAVLNYAQDWESAVDESLSRFLFDNEGVTLYIEFRPMRGAGTTWTIEATASPGAIGGTVGAVATASVTLGCTKPVPSV</sequence>
<evidence type="ECO:0008006" key="3">
    <source>
        <dbReference type="Google" id="ProtNLM"/>
    </source>
</evidence>
<dbReference type="EMBL" id="JBHSFI010000012">
    <property type="protein sequence ID" value="MFC4632116.1"/>
    <property type="molecule type" value="Genomic_DNA"/>
</dbReference>
<organism evidence="1 2">
    <name type="scientific">Promicromonospora alba</name>
    <dbReference type="NCBI Taxonomy" id="1616110"/>
    <lineage>
        <taxon>Bacteria</taxon>
        <taxon>Bacillati</taxon>
        <taxon>Actinomycetota</taxon>
        <taxon>Actinomycetes</taxon>
        <taxon>Micrococcales</taxon>
        <taxon>Promicromonosporaceae</taxon>
        <taxon>Promicromonospora</taxon>
    </lineage>
</organism>
<protein>
    <recommendedName>
        <fullName evidence="3">Phage tail-like protein</fullName>
    </recommendedName>
</protein>
<comment type="caution">
    <text evidence="1">The sequence shown here is derived from an EMBL/GenBank/DDBJ whole genome shotgun (WGS) entry which is preliminary data.</text>
</comment>